<dbReference type="InterPro" id="IPR008920">
    <property type="entry name" value="TF_FadR/GntR_C"/>
</dbReference>
<dbReference type="EMBL" id="BBJU01000007">
    <property type="protein sequence ID" value="GAK70082.1"/>
    <property type="molecule type" value="Genomic_DNA"/>
</dbReference>
<proteinExistence type="predicted"/>
<dbReference type="SMART" id="SM00345">
    <property type="entry name" value="HTH_GNTR"/>
    <property type="match status" value="1"/>
</dbReference>
<dbReference type="InterPro" id="IPR036388">
    <property type="entry name" value="WH-like_DNA-bd_sf"/>
</dbReference>
<dbReference type="GO" id="GO:0003700">
    <property type="term" value="F:DNA-binding transcription factor activity"/>
    <property type="evidence" value="ECO:0007669"/>
    <property type="project" value="InterPro"/>
</dbReference>
<evidence type="ECO:0000256" key="1">
    <source>
        <dbReference type="ARBA" id="ARBA00023015"/>
    </source>
</evidence>
<dbReference type="InterPro" id="IPR011711">
    <property type="entry name" value="GntR_C"/>
</dbReference>
<reference evidence="5 6" key="1">
    <citation type="submission" date="2014-08" db="EMBL/GenBank/DDBJ databases">
        <title>Whole genome shotgun sequence of Rhizobium rubi NBRC 13261.</title>
        <authorList>
            <person name="Katano-Makiyama Y."/>
            <person name="Hosoyama A."/>
            <person name="Hashimoto M."/>
            <person name="Hosoyama Y."/>
            <person name="Noguchi M."/>
            <person name="Tsuchikane K."/>
            <person name="Uohara A."/>
            <person name="Ohji S."/>
            <person name="Ichikawa N."/>
            <person name="Kimura A."/>
            <person name="Yamazoe A."/>
            <person name="Fujita N."/>
        </authorList>
    </citation>
    <scope>NUCLEOTIDE SEQUENCE [LARGE SCALE GENOMIC DNA]</scope>
    <source>
        <strain evidence="5 6">NBRC 13261</strain>
    </source>
</reference>
<dbReference type="SMART" id="SM00895">
    <property type="entry name" value="FCD"/>
    <property type="match status" value="1"/>
</dbReference>
<organism evidence="5 6">
    <name type="scientific">Agrobacterium rubi TR3 = NBRC 13261</name>
    <dbReference type="NCBI Taxonomy" id="1368415"/>
    <lineage>
        <taxon>Bacteria</taxon>
        <taxon>Pseudomonadati</taxon>
        <taxon>Pseudomonadota</taxon>
        <taxon>Alphaproteobacteria</taxon>
        <taxon>Hyphomicrobiales</taxon>
        <taxon>Rhizobiaceae</taxon>
        <taxon>Rhizobium/Agrobacterium group</taxon>
        <taxon>Agrobacterium</taxon>
    </lineage>
</organism>
<dbReference type="CDD" id="cd07377">
    <property type="entry name" value="WHTH_GntR"/>
    <property type="match status" value="1"/>
</dbReference>
<dbReference type="PANTHER" id="PTHR43537:SF5">
    <property type="entry name" value="UXU OPERON TRANSCRIPTIONAL REGULATOR"/>
    <property type="match status" value="1"/>
</dbReference>
<dbReference type="InterPro" id="IPR036390">
    <property type="entry name" value="WH_DNA-bd_sf"/>
</dbReference>
<dbReference type="SUPFAM" id="SSF46785">
    <property type="entry name" value="Winged helix' DNA-binding domain"/>
    <property type="match status" value="1"/>
</dbReference>
<feature type="domain" description="HTH gntR-type" evidence="4">
    <location>
        <begin position="10"/>
        <end position="78"/>
    </location>
</feature>
<keyword evidence="2" id="KW-0238">DNA-binding</keyword>
<dbReference type="PROSITE" id="PS50949">
    <property type="entry name" value="HTH_GNTR"/>
    <property type="match status" value="1"/>
</dbReference>
<keyword evidence="3" id="KW-0804">Transcription</keyword>
<dbReference type="Pfam" id="PF00392">
    <property type="entry name" value="GntR"/>
    <property type="match status" value="1"/>
</dbReference>
<evidence type="ECO:0000313" key="6">
    <source>
        <dbReference type="Proteomes" id="UP000028701"/>
    </source>
</evidence>
<dbReference type="OrthoDB" id="284307at2"/>
<dbReference type="eggNOG" id="COG2186">
    <property type="taxonomic scope" value="Bacteria"/>
</dbReference>
<dbReference type="GO" id="GO:0003677">
    <property type="term" value="F:DNA binding"/>
    <property type="evidence" value="ECO:0007669"/>
    <property type="project" value="UniProtKB-KW"/>
</dbReference>
<gene>
    <name evidence="5" type="ORF">RRU01S_07_06110</name>
</gene>
<dbReference type="Gene3D" id="1.20.120.530">
    <property type="entry name" value="GntR ligand-binding domain-like"/>
    <property type="match status" value="1"/>
</dbReference>
<comment type="caution">
    <text evidence="5">The sequence shown here is derived from an EMBL/GenBank/DDBJ whole genome shotgun (WGS) entry which is preliminary data.</text>
</comment>
<sequence>MDQKTDLKAPENSNYALERLRELLRVTTLSSDGKLPTERLLSERFGVGRREIRRALEVLEAEGLIWRKQGAGTFLGQKPDSWSDHAASLVSGTNFMEIMEVRLRLEPQLAQLAAMRAKDGDIDRMRELRDKIYERTDADWRELWDGSLHRLIAQTAGNQLFLSLFDVINRVRQDPVWQSVRERARKQDKTLKESRDQHTDIIEAIASRDPARAGEAMRNHLLTLQERLIRQTSMASQDGAVTVQETDPH</sequence>
<evidence type="ECO:0000313" key="5">
    <source>
        <dbReference type="EMBL" id="GAK70082.1"/>
    </source>
</evidence>
<evidence type="ECO:0000259" key="4">
    <source>
        <dbReference type="PROSITE" id="PS50949"/>
    </source>
</evidence>
<dbReference type="PRINTS" id="PR00035">
    <property type="entry name" value="HTHGNTR"/>
</dbReference>
<protein>
    <submittedName>
        <fullName evidence="5">Putative GntR family transcriptional regulator</fullName>
    </submittedName>
</protein>
<dbReference type="PANTHER" id="PTHR43537">
    <property type="entry name" value="TRANSCRIPTIONAL REGULATOR, GNTR FAMILY"/>
    <property type="match status" value="1"/>
</dbReference>
<dbReference type="InterPro" id="IPR000524">
    <property type="entry name" value="Tscrpt_reg_HTH_GntR"/>
</dbReference>
<accession>A0A081CTT6</accession>
<dbReference type="RefSeq" id="WP_045229579.1">
    <property type="nucleotide sequence ID" value="NZ_BBJU01000007.1"/>
</dbReference>
<dbReference type="Pfam" id="PF07729">
    <property type="entry name" value="FCD"/>
    <property type="match status" value="1"/>
</dbReference>
<dbReference type="SUPFAM" id="SSF48008">
    <property type="entry name" value="GntR ligand-binding domain-like"/>
    <property type="match status" value="1"/>
</dbReference>
<dbReference type="AlphaFoldDB" id="A0A081CTT6"/>
<dbReference type="Proteomes" id="UP000028701">
    <property type="component" value="Unassembled WGS sequence"/>
</dbReference>
<name>A0A081CTT6_9HYPH</name>
<keyword evidence="1" id="KW-0805">Transcription regulation</keyword>
<dbReference type="Gene3D" id="1.10.10.10">
    <property type="entry name" value="Winged helix-like DNA-binding domain superfamily/Winged helix DNA-binding domain"/>
    <property type="match status" value="1"/>
</dbReference>
<evidence type="ECO:0000256" key="3">
    <source>
        <dbReference type="ARBA" id="ARBA00023163"/>
    </source>
</evidence>
<evidence type="ECO:0000256" key="2">
    <source>
        <dbReference type="ARBA" id="ARBA00023125"/>
    </source>
</evidence>